<evidence type="ECO:0000313" key="2">
    <source>
        <dbReference type="Proteomes" id="UP001058514"/>
    </source>
</evidence>
<evidence type="ECO:0000313" key="1">
    <source>
        <dbReference type="EMBL" id="UWQ42382.1"/>
    </source>
</evidence>
<gene>
    <name evidence="1" type="ORF">K3718_04645</name>
</gene>
<dbReference type="EMBL" id="CP081051">
    <property type="protein sequence ID" value="UWQ42382.1"/>
    <property type="molecule type" value="Genomic_DNA"/>
</dbReference>
<keyword evidence="2" id="KW-1185">Reference proteome</keyword>
<accession>A0ABY5WLS6</accession>
<proteinExistence type="predicted"/>
<sequence length="177" mass="20036">MSDNNHNTARQEFLTDSAAYFADKKDLYLQVKDDIALELGIPLSMIRICGSAYWGKSFTAGRGFLPGESDLDVALINEALYVQCLSEVRQTTRNFSNLTAFRSGQNTPLLFQDYAYKKGIIRTDVMPSTRTKKRLDAASNVISRKYAEHFSKVSFSIYDSESSFTVKQISPVRKFRT</sequence>
<dbReference type="RefSeq" id="WP_259965143.1">
    <property type="nucleotide sequence ID" value="NZ_CP081051.1"/>
</dbReference>
<reference evidence="1" key="1">
    <citation type="submission" date="2021-08" db="EMBL/GenBank/DDBJ databases">
        <authorList>
            <person name="Nwanade C."/>
            <person name="Wang M."/>
            <person name="Masoudi A."/>
            <person name="Yu Z."/>
            <person name="Liu J."/>
        </authorList>
    </citation>
    <scope>NUCLEOTIDE SEQUENCE</scope>
    <source>
        <strain evidence="1">S166</strain>
    </source>
</reference>
<name>A0ABY5WLS6_9RHOB</name>
<dbReference type="Proteomes" id="UP001058514">
    <property type="component" value="Chromosome"/>
</dbReference>
<evidence type="ECO:0008006" key="3">
    <source>
        <dbReference type="Google" id="ProtNLM"/>
    </source>
</evidence>
<protein>
    <recommendedName>
        <fullName evidence="3">Polymerase nucleotidyl transferase domain-containing protein</fullName>
    </recommendedName>
</protein>
<organism evidence="1 2">
    <name type="scientific">Leisingera aquaemixtae</name>
    <dbReference type="NCBI Taxonomy" id="1396826"/>
    <lineage>
        <taxon>Bacteria</taxon>
        <taxon>Pseudomonadati</taxon>
        <taxon>Pseudomonadota</taxon>
        <taxon>Alphaproteobacteria</taxon>
        <taxon>Rhodobacterales</taxon>
        <taxon>Roseobacteraceae</taxon>
        <taxon>Leisingera</taxon>
    </lineage>
</organism>